<feature type="compositionally biased region" description="Low complexity" evidence="3">
    <location>
        <begin position="139"/>
        <end position="148"/>
    </location>
</feature>
<proteinExistence type="inferred from homology"/>
<dbReference type="InterPro" id="IPR000818">
    <property type="entry name" value="TEA/ATTS_dom"/>
</dbReference>
<comment type="similarity">
    <text evidence="1">Belongs to the TEC1 family.</text>
</comment>
<dbReference type="PROSITE" id="PS51088">
    <property type="entry name" value="TEA_2"/>
    <property type="match status" value="1"/>
</dbReference>
<dbReference type="Pfam" id="PF01285">
    <property type="entry name" value="TEA"/>
    <property type="match status" value="1"/>
</dbReference>
<name>A0A0C3NTS5_PHLG1</name>
<dbReference type="InterPro" id="IPR038096">
    <property type="entry name" value="TEA/ATTS_sf"/>
</dbReference>
<dbReference type="Proteomes" id="UP000053257">
    <property type="component" value="Unassembled WGS sequence"/>
</dbReference>
<evidence type="ECO:0000256" key="1">
    <source>
        <dbReference type="ARBA" id="ARBA00008421"/>
    </source>
</evidence>
<dbReference type="Gene3D" id="6.10.20.40">
    <property type="entry name" value="TEA/ATTS domain"/>
    <property type="match status" value="1"/>
</dbReference>
<evidence type="ECO:0000256" key="3">
    <source>
        <dbReference type="SAM" id="MobiDB-lite"/>
    </source>
</evidence>
<dbReference type="HOGENOM" id="CLU_036087_1_0_1"/>
<dbReference type="STRING" id="745531.A0A0C3NTS5"/>
<dbReference type="GO" id="GO:0003700">
    <property type="term" value="F:DNA-binding transcription factor activity"/>
    <property type="evidence" value="ECO:0007669"/>
    <property type="project" value="InterPro"/>
</dbReference>
<evidence type="ECO:0000256" key="2">
    <source>
        <dbReference type="PROSITE-ProRule" id="PRU00505"/>
    </source>
</evidence>
<accession>A0A0C3NTS5</accession>
<dbReference type="AlphaFoldDB" id="A0A0C3NTS5"/>
<organism evidence="5 6">
    <name type="scientific">Phlebiopsis gigantea (strain 11061_1 CR5-6)</name>
    <name type="common">White-rot fungus</name>
    <name type="synonym">Peniophora gigantea</name>
    <dbReference type="NCBI Taxonomy" id="745531"/>
    <lineage>
        <taxon>Eukaryota</taxon>
        <taxon>Fungi</taxon>
        <taxon>Dikarya</taxon>
        <taxon>Basidiomycota</taxon>
        <taxon>Agaricomycotina</taxon>
        <taxon>Agaricomycetes</taxon>
        <taxon>Polyporales</taxon>
        <taxon>Phanerochaetaceae</taxon>
        <taxon>Phlebiopsis</taxon>
    </lineage>
</organism>
<dbReference type="EMBL" id="KN840476">
    <property type="protein sequence ID" value="KIP08689.1"/>
    <property type="molecule type" value="Genomic_DNA"/>
</dbReference>
<dbReference type="OrthoDB" id="10006572at2759"/>
<sequence>MSTSSRQFQKHVRISSADEFSSTYSPSFSSGTSDAVQSIVTSRKCWKTIKGKGEVVWPPQLEAALVEGLERYRPVESRSARALGRFPMRNKFISDYIFQVTGKHRTPKQVGSRLQQLRDTCEGKRILKLLSHRPGEPRSPSAEHSTPEPTSPTAPPMDRIVLDVLAPDAPMSSAQAYAAFRPLRAIDNTVTFRSATAIHGESRCIVTKNNQAVYTETTSLELHSSSLTPASYANDVEAVLLYSCRLVPRYWDALCRVNDISAYTITQDIVARRPPVYSPTGDSSSHADEERILSSVVYQFNTAQVSPPVSPTSSNGDAYSYTSESSIDRLGTLDSTLHPSSSSMRPPSHYPRYPLHSSSSQGSFEMSPPGLIRDGEEGYQSLPQSPLDAAFPGSVGLGVALGAGADPLDTICRSYVDADYAGGACQFDSSGLAGTAAYGHGLPETLGGASHQPPYVSVR</sequence>
<feature type="DNA-binding region" description="TEA" evidence="2">
    <location>
        <begin position="50"/>
        <end position="124"/>
    </location>
</feature>
<evidence type="ECO:0000313" key="6">
    <source>
        <dbReference type="Proteomes" id="UP000053257"/>
    </source>
</evidence>
<evidence type="ECO:0000259" key="4">
    <source>
        <dbReference type="PROSITE" id="PS51088"/>
    </source>
</evidence>
<reference evidence="5 6" key="1">
    <citation type="journal article" date="2014" name="PLoS Genet.">
        <title>Analysis of the Phlebiopsis gigantea genome, transcriptome and secretome provides insight into its pioneer colonization strategies of wood.</title>
        <authorList>
            <person name="Hori C."/>
            <person name="Ishida T."/>
            <person name="Igarashi K."/>
            <person name="Samejima M."/>
            <person name="Suzuki H."/>
            <person name="Master E."/>
            <person name="Ferreira P."/>
            <person name="Ruiz-Duenas F.J."/>
            <person name="Held B."/>
            <person name="Canessa P."/>
            <person name="Larrondo L.F."/>
            <person name="Schmoll M."/>
            <person name="Druzhinina I.S."/>
            <person name="Kubicek C.P."/>
            <person name="Gaskell J.A."/>
            <person name="Kersten P."/>
            <person name="St John F."/>
            <person name="Glasner J."/>
            <person name="Sabat G."/>
            <person name="Splinter BonDurant S."/>
            <person name="Syed K."/>
            <person name="Yadav J."/>
            <person name="Mgbeahuruike A.C."/>
            <person name="Kovalchuk A."/>
            <person name="Asiegbu F.O."/>
            <person name="Lackner G."/>
            <person name="Hoffmeister D."/>
            <person name="Rencoret J."/>
            <person name="Gutierrez A."/>
            <person name="Sun H."/>
            <person name="Lindquist E."/>
            <person name="Barry K."/>
            <person name="Riley R."/>
            <person name="Grigoriev I.V."/>
            <person name="Henrissat B."/>
            <person name="Kues U."/>
            <person name="Berka R.M."/>
            <person name="Martinez A.T."/>
            <person name="Covert S.F."/>
            <person name="Blanchette R.A."/>
            <person name="Cullen D."/>
        </authorList>
    </citation>
    <scope>NUCLEOTIDE SEQUENCE [LARGE SCALE GENOMIC DNA]</scope>
    <source>
        <strain evidence="5 6">11061_1 CR5-6</strain>
    </source>
</reference>
<gene>
    <name evidence="5" type="ORF">PHLGIDRAFT_12470</name>
</gene>
<feature type="domain" description="TEA" evidence="4">
    <location>
        <begin position="50"/>
        <end position="124"/>
    </location>
</feature>
<feature type="compositionally biased region" description="Low complexity" evidence="3">
    <location>
        <begin position="338"/>
        <end position="354"/>
    </location>
</feature>
<feature type="region of interest" description="Disordered" evidence="3">
    <location>
        <begin position="331"/>
        <end position="379"/>
    </location>
</feature>
<protein>
    <recommendedName>
        <fullName evidence="4">TEA domain-containing protein</fullName>
    </recommendedName>
</protein>
<feature type="region of interest" description="Disordered" evidence="3">
    <location>
        <begin position="130"/>
        <end position="157"/>
    </location>
</feature>
<keyword evidence="6" id="KW-1185">Reference proteome</keyword>
<dbReference type="SMART" id="SM00426">
    <property type="entry name" value="TEA"/>
    <property type="match status" value="1"/>
</dbReference>
<evidence type="ECO:0000313" key="5">
    <source>
        <dbReference type="EMBL" id="KIP08689.1"/>
    </source>
</evidence>